<evidence type="ECO:0000259" key="7">
    <source>
        <dbReference type="Pfam" id="PF17801"/>
    </source>
</evidence>
<comment type="caution">
    <text evidence="8">The sequence shown here is derived from an EMBL/GenBank/DDBJ whole genome shotgun (WGS) entry which is preliminary data.</text>
</comment>
<keyword evidence="5" id="KW-1015">Disulfide bond</keyword>
<dbReference type="Pfam" id="PF16499">
    <property type="entry name" value="Melibiase_2"/>
    <property type="match status" value="2"/>
</dbReference>
<reference evidence="9" key="1">
    <citation type="journal article" date="2019" name="Int. J. Syst. Evol. Microbiol.">
        <title>The Global Catalogue of Microorganisms (GCM) 10K type strain sequencing project: providing services to taxonomists for standard genome sequencing and annotation.</title>
        <authorList>
            <consortium name="The Broad Institute Genomics Platform"/>
            <consortium name="The Broad Institute Genome Sequencing Center for Infectious Disease"/>
            <person name="Wu L."/>
            <person name="Ma J."/>
        </authorList>
    </citation>
    <scope>NUCLEOTIDE SEQUENCE [LARGE SCALE GENOMIC DNA]</scope>
    <source>
        <strain evidence="9">JCM 10977</strain>
    </source>
</reference>
<evidence type="ECO:0000256" key="6">
    <source>
        <dbReference type="SAM" id="SignalP"/>
    </source>
</evidence>
<dbReference type="PANTHER" id="PTHR11452:SF33">
    <property type="entry name" value="ALPHA-GALACTOSIDASE 2"/>
    <property type="match status" value="1"/>
</dbReference>
<dbReference type="SUPFAM" id="SSF51445">
    <property type="entry name" value="(Trans)glycosidases"/>
    <property type="match status" value="1"/>
</dbReference>
<keyword evidence="9" id="KW-1185">Reference proteome</keyword>
<dbReference type="Proteomes" id="UP001500542">
    <property type="component" value="Unassembled WGS sequence"/>
</dbReference>
<dbReference type="InterPro" id="IPR013780">
    <property type="entry name" value="Glyco_hydro_b"/>
</dbReference>
<evidence type="ECO:0000256" key="5">
    <source>
        <dbReference type="RuleBase" id="RU361168"/>
    </source>
</evidence>
<dbReference type="Gene3D" id="3.20.20.70">
    <property type="entry name" value="Aldolase class I"/>
    <property type="match status" value="1"/>
</dbReference>
<dbReference type="EC" id="3.2.1.22" evidence="5"/>
<dbReference type="EMBL" id="BAAAHK010000003">
    <property type="protein sequence ID" value="GAA0928949.1"/>
    <property type="molecule type" value="Genomic_DNA"/>
</dbReference>
<dbReference type="CDD" id="cd14792">
    <property type="entry name" value="GH27"/>
    <property type="match status" value="1"/>
</dbReference>
<feature type="domain" description="Alpha galactosidase C-terminal" evidence="7">
    <location>
        <begin position="373"/>
        <end position="448"/>
    </location>
</feature>
<keyword evidence="4 5" id="KW-0326">Glycosidase</keyword>
<dbReference type="InterPro" id="IPR013785">
    <property type="entry name" value="Aldolase_TIM"/>
</dbReference>
<dbReference type="PRINTS" id="PR00740">
    <property type="entry name" value="GLHYDRLASE27"/>
</dbReference>
<evidence type="ECO:0000256" key="2">
    <source>
        <dbReference type="ARBA" id="ARBA00022729"/>
    </source>
</evidence>
<evidence type="ECO:0000256" key="3">
    <source>
        <dbReference type="ARBA" id="ARBA00022801"/>
    </source>
</evidence>
<comment type="catalytic activity">
    <reaction evidence="5">
        <text>Hydrolysis of terminal, non-reducing alpha-D-galactose residues in alpha-D-galactosides, including galactose oligosaccharides, galactomannans and galactolipids.</text>
        <dbReference type="EC" id="3.2.1.22"/>
    </reaction>
</comment>
<dbReference type="GO" id="GO:0016787">
    <property type="term" value="F:hydrolase activity"/>
    <property type="evidence" value="ECO:0007669"/>
    <property type="project" value="UniProtKB-KW"/>
</dbReference>
<gene>
    <name evidence="8" type="ORF">GCM10009554_10940</name>
</gene>
<comment type="similarity">
    <text evidence="1 5">Belongs to the glycosyl hydrolase 27 family.</text>
</comment>
<protein>
    <recommendedName>
        <fullName evidence="5">Alpha-galactosidase</fullName>
        <ecNumber evidence="5">3.2.1.22</ecNumber>
    </recommendedName>
    <alternativeName>
        <fullName evidence="5">Melibiase</fullName>
    </alternativeName>
</protein>
<dbReference type="RefSeq" id="WP_343965424.1">
    <property type="nucleotide sequence ID" value="NZ_BAAAHK010000003.1"/>
</dbReference>
<evidence type="ECO:0000256" key="4">
    <source>
        <dbReference type="ARBA" id="ARBA00023295"/>
    </source>
</evidence>
<dbReference type="Gene3D" id="2.60.40.1180">
    <property type="entry name" value="Golgi alpha-mannosidase II"/>
    <property type="match status" value="1"/>
</dbReference>
<evidence type="ECO:0000313" key="9">
    <source>
        <dbReference type="Proteomes" id="UP001500542"/>
    </source>
</evidence>
<accession>A0ABP4A0P9</accession>
<keyword evidence="3 5" id="KW-0378">Hydrolase</keyword>
<feature type="chain" id="PRO_5047242345" description="Alpha-galactosidase" evidence="6">
    <location>
        <begin position="33"/>
        <end position="449"/>
    </location>
</feature>
<sequence>MPTARILRRALALATALPVVLTATLVSTSATADAKSDFSVKPFMGWSSWSVQSSSNPDYGTKWLTEGHIKSAADSMAKNLKQAGYTNINLDAGWNANWNWEFRTDANGIPEADPERFPNGIASLARYIHGKGLKIGLYGGAGLQTAIYDKNAPIVGTNCTTQDITVYPLTKTNMWGGDWKIDFTKPCAQAYFNSIAKKFASWGVDFVKVDGVTTDNIADIKAWSQAIDQSGRRMWLTASAWPVPRDAGEGLAPWANSVRVDTDVECYCNTVATWTSSVDNRWEDLPNWLDVVRPNYWPDLDSMPINNNTGTGIQDGITDIERQSVMTFWSMASSPLYVGGDLANLDQGAKAILTNREVIAVDQAGVIPTRVTDGTLQVWKKRLPDGRLAVAVYNLGDTPADITVGWSQLGLHGSKKVRDLVNRQDLGKANKSWTAASVPSHGSRLITLS</sequence>
<dbReference type="InterPro" id="IPR041233">
    <property type="entry name" value="Melibiase_C"/>
</dbReference>
<organism evidence="8 9">
    <name type="scientific">Kribbella koreensis</name>
    <dbReference type="NCBI Taxonomy" id="57909"/>
    <lineage>
        <taxon>Bacteria</taxon>
        <taxon>Bacillati</taxon>
        <taxon>Actinomycetota</taxon>
        <taxon>Actinomycetes</taxon>
        <taxon>Propionibacteriales</taxon>
        <taxon>Kribbellaceae</taxon>
        <taxon>Kribbella</taxon>
    </lineage>
</organism>
<name>A0ABP4A0P9_9ACTN</name>
<feature type="signal peptide" evidence="6">
    <location>
        <begin position="1"/>
        <end position="32"/>
    </location>
</feature>
<dbReference type="InterPro" id="IPR017853">
    <property type="entry name" value="GH"/>
</dbReference>
<dbReference type="Pfam" id="PF17801">
    <property type="entry name" value="Melibiase_C"/>
    <property type="match status" value="1"/>
</dbReference>
<proteinExistence type="inferred from homology"/>
<dbReference type="SUPFAM" id="SSF51011">
    <property type="entry name" value="Glycosyl hydrolase domain"/>
    <property type="match status" value="1"/>
</dbReference>
<evidence type="ECO:0000256" key="1">
    <source>
        <dbReference type="ARBA" id="ARBA00009743"/>
    </source>
</evidence>
<evidence type="ECO:0000313" key="8">
    <source>
        <dbReference type="EMBL" id="GAA0928949.1"/>
    </source>
</evidence>
<keyword evidence="2 6" id="KW-0732">Signal</keyword>
<dbReference type="InterPro" id="IPR002241">
    <property type="entry name" value="Glyco_hydro_27"/>
</dbReference>
<dbReference type="PANTHER" id="PTHR11452">
    <property type="entry name" value="ALPHA-GALACTOSIDASE/ALPHA-N-ACETYLGALACTOSAMINIDASE"/>
    <property type="match status" value="1"/>
</dbReference>